<dbReference type="Proteomes" id="UP000199150">
    <property type="component" value="Unassembled WGS sequence"/>
</dbReference>
<proteinExistence type="predicted"/>
<evidence type="ECO:0000256" key="3">
    <source>
        <dbReference type="ARBA" id="ARBA00022692"/>
    </source>
</evidence>
<reference evidence="9" key="1">
    <citation type="submission" date="2016-10" db="EMBL/GenBank/DDBJ databases">
        <authorList>
            <person name="Varghese N."/>
            <person name="Submissions S."/>
        </authorList>
    </citation>
    <scope>NUCLEOTIDE SEQUENCE [LARGE SCALE GENOMIC DNA]</scope>
    <source>
        <strain evidence="9">CGMCC 1.3431</strain>
    </source>
</reference>
<keyword evidence="4 6" id="KW-1133">Transmembrane helix</keyword>
<accession>A0A1G4SQV6</accession>
<dbReference type="PANTHER" id="PTHR35007">
    <property type="entry name" value="INTEGRAL MEMBRANE PROTEIN-RELATED"/>
    <property type="match status" value="1"/>
</dbReference>
<dbReference type="PANTHER" id="PTHR35007:SF2">
    <property type="entry name" value="PILUS ASSEMBLE PROTEIN"/>
    <property type="match status" value="1"/>
</dbReference>
<keyword evidence="9" id="KW-1185">Reference proteome</keyword>
<dbReference type="OrthoDB" id="9810662at2"/>
<keyword evidence="3 6" id="KW-0812">Transmembrane</keyword>
<feature type="transmembrane region" description="Helical" evidence="6">
    <location>
        <begin position="145"/>
        <end position="163"/>
    </location>
</feature>
<evidence type="ECO:0000313" key="8">
    <source>
        <dbReference type="EMBL" id="SCW70669.1"/>
    </source>
</evidence>
<feature type="transmembrane region" description="Helical" evidence="6">
    <location>
        <begin position="14"/>
        <end position="35"/>
    </location>
</feature>
<dbReference type="AlphaFoldDB" id="A0A1G4SQV6"/>
<protein>
    <submittedName>
        <fullName evidence="8">Type II secretion system protein F (GspF)</fullName>
    </submittedName>
</protein>
<dbReference type="EMBL" id="FMTS01000005">
    <property type="protein sequence ID" value="SCW70669.1"/>
    <property type="molecule type" value="Genomic_DNA"/>
</dbReference>
<evidence type="ECO:0000256" key="4">
    <source>
        <dbReference type="ARBA" id="ARBA00022989"/>
    </source>
</evidence>
<dbReference type="GO" id="GO:0005886">
    <property type="term" value="C:plasma membrane"/>
    <property type="evidence" value="ECO:0007669"/>
    <property type="project" value="UniProtKB-SubCell"/>
</dbReference>
<evidence type="ECO:0000256" key="1">
    <source>
        <dbReference type="ARBA" id="ARBA00004651"/>
    </source>
</evidence>
<dbReference type="STRING" id="260084.SAMN02927928_2762"/>
<evidence type="ECO:0000259" key="7">
    <source>
        <dbReference type="Pfam" id="PF00482"/>
    </source>
</evidence>
<dbReference type="RefSeq" id="WP_090649094.1">
    <property type="nucleotide sequence ID" value="NZ_CBCRYE010000003.1"/>
</dbReference>
<keyword evidence="2" id="KW-1003">Cell membrane</keyword>
<organism evidence="8 9">
    <name type="scientific">Asticcacaulis taihuensis</name>
    <dbReference type="NCBI Taxonomy" id="260084"/>
    <lineage>
        <taxon>Bacteria</taxon>
        <taxon>Pseudomonadati</taxon>
        <taxon>Pseudomonadota</taxon>
        <taxon>Alphaproteobacteria</taxon>
        <taxon>Caulobacterales</taxon>
        <taxon>Caulobacteraceae</taxon>
        <taxon>Asticcacaulis</taxon>
    </lineage>
</organism>
<feature type="domain" description="Type II secretion system protein GspF" evidence="7">
    <location>
        <begin position="182"/>
        <end position="310"/>
    </location>
</feature>
<evidence type="ECO:0000313" key="9">
    <source>
        <dbReference type="Proteomes" id="UP000199150"/>
    </source>
</evidence>
<evidence type="ECO:0000256" key="6">
    <source>
        <dbReference type="SAM" id="Phobius"/>
    </source>
</evidence>
<dbReference type="Pfam" id="PF00482">
    <property type="entry name" value="T2SSF"/>
    <property type="match status" value="1"/>
</dbReference>
<name>A0A1G4SQV6_9CAUL</name>
<gene>
    <name evidence="8" type="ORF">SAMN02927928_2762</name>
</gene>
<feature type="transmembrane region" description="Helical" evidence="6">
    <location>
        <begin position="293"/>
        <end position="315"/>
    </location>
</feature>
<keyword evidence="5 6" id="KW-0472">Membrane</keyword>
<sequence>MTDFAAFIMTPGNLVFGFVAVLAFFSLLTLGQSLTSGDQLDKRMKSVATRRDELRRLSRQTVKEGSSLRHTDTSPYRALVEKLNLKTLLEDPKVVDNLATAGFRGPKPVSTFYFFRFAMPFVLGAIAAFEMFVIDIGHYPVQIKLLITVGAFVIGYYAPNIYIKNLATKRRTSIMQAFPDSLDLLLISVEAGMSIETALQKVAAEMGPSSIELAEELSLLVAELSYLPERRMAYEGLSKRTNHPGIKAVCTAMVQAEKYGTPLGTALRVMAKENREMRLSAAEKKAAALPAQLTVPMIVFFLPVLFLVILGPVVLRITDMQKKDHAAPMIGDRPAAEQKK</sequence>
<feature type="transmembrane region" description="Helical" evidence="6">
    <location>
        <begin position="113"/>
        <end position="133"/>
    </location>
</feature>
<evidence type="ECO:0000256" key="2">
    <source>
        <dbReference type="ARBA" id="ARBA00022475"/>
    </source>
</evidence>
<evidence type="ECO:0000256" key="5">
    <source>
        <dbReference type="ARBA" id="ARBA00023136"/>
    </source>
</evidence>
<dbReference type="InterPro" id="IPR018076">
    <property type="entry name" value="T2SS_GspF_dom"/>
</dbReference>
<comment type="subcellular location">
    <subcellularLocation>
        <location evidence="1">Cell membrane</location>
        <topology evidence="1">Multi-pass membrane protein</topology>
    </subcellularLocation>
</comment>